<reference evidence="2 3" key="1">
    <citation type="journal article" date="2014" name="PLoS Genet.">
        <title>Phylogenetically driven sequencing of extremely halophilic archaea reveals strategies for static and dynamic osmo-response.</title>
        <authorList>
            <person name="Becker E.A."/>
            <person name="Seitzer P.M."/>
            <person name="Tritt A."/>
            <person name="Larsen D."/>
            <person name="Krusor M."/>
            <person name="Yao A.I."/>
            <person name="Wu D."/>
            <person name="Madern D."/>
            <person name="Eisen J.A."/>
            <person name="Darling A.E."/>
            <person name="Facciotti M.T."/>
        </authorList>
    </citation>
    <scope>NUCLEOTIDE SEQUENCE [LARGE SCALE GENOMIC DNA]</scope>
    <source>
        <strain evidence="2 3">ATCC BAA-1512</strain>
    </source>
</reference>
<dbReference type="STRING" id="662479.C440_04728"/>
<dbReference type="AlphaFoldDB" id="M0IMI8"/>
<evidence type="ECO:0000313" key="3">
    <source>
        <dbReference type="Proteomes" id="UP000011550"/>
    </source>
</evidence>
<evidence type="ECO:0000256" key="1">
    <source>
        <dbReference type="SAM" id="Phobius"/>
    </source>
</evidence>
<feature type="transmembrane region" description="Helical" evidence="1">
    <location>
        <begin position="12"/>
        <end position="32"/>
    </location>
</feature>
<name>M0IMI8_9EURY</name>
<dbReference type="Proteomes" id="UP000011550">
    <property type="component" value="Unassembled WGS sequence"/>
</dbReference>
<keyword evidence="3" id="KW-1185">Reference proteome</keyword>
<dbReference type="RefSeq" id="WP_008318720.1">
    <property type="nucleotide sequence ID" value="NZ_AOLN01000006.1"/>
</dbReference>
<comment type="caution">
    <text evidence="2">The sequence shown here is derived from an EMBL/GenBank/DDBJ whole genome shotgun (WGS) entry which is preliminary data.</text>
</comment>
<accession>M0IMI8</accession>
<evidence type="ECO:0000313" key="2">
    <source>
        <dbReference type="EMBL" id="ELZ97053.1"/>
    </source>
</evidence>
<sequence length="95" mass="10490">MVMDQPKTSAGWWRLSDAVVGGVALLTAVWMGLFRSQYLTAGALSMFSVAAAARLWSRRVRVWTDEHRWAFLAILTAVSLIAVAGVYPWQPLPAN</sequence>
<keyword evidence="1" id="KW-1133">Transmembrane helix</keyword>
<proteinExistence type="predicted"/>
<feature type="transmembrane region" description="Helical" evidence="1">
    <location>
        <begin position="38"/>
        <end position="57"/>
    </location>
</feature>
<gene>
    <name evidence="2" type="ORF">C440_04728</name>
</gene>
<keyword evidence="1" id="KW-0472">Membrane</keyword>
<organism evidence="2 3">
    <name type="scientific">Haloferax mucosum ATCC BAA-1512</name>
    <dbReference type="NCBI Taxonomy" id="662479"/>
    <lineage>
        <taxon>Archaea</taxon>
        <taxon>Methanobacteriati</taxon>
        <taxon>Methanobacteriota</taxon>
        <taxon>Stenosarchaea group</taxon>
        <taxon>Halobacteria</taxon>
        <taxon>Halobacteriales</taxon>
        <taxon>Haloferacaceae</taxon>
        <taxon>Haloferax</taxon>
    </lineage>
</organism>
<feature type="transmembrane region" description="Helical" evidence="1">
    <location>
        <begin position="69"/>
        <end position="89"/>
    </location>
</feature>
<protein>
    <submittedName>
        <fullName evidence="2">Uncharacterized protein</fullName>
    </submittedName>
</protein>
<dbReference type="PATRIC" id="fig|662479.7.peg.977"/>
<dbReference type="EMBL" id="AOLN01000006">
    <property type="protein sequence ID" value="ELZ97053.1"/>
    <property type="molecule type" value="Genomic_DNA"/>
</dbReference>
<keyword evidence="1" id="KW-0812">Transmembrane</keyword>